<feature type="site" description="Important for substrate specificity" evidence="3">
    <location>
        <position position="169"/>
    </location>
</feature>
<dbReference type="EMBL" id="QXTG01000001">
    <property type="protein sequence ID" value="RIX30789.1"/>
    <property type="molecule type" value="Genomic_DNA"/>
</dbReference>
<evidence type="ECO:0000256" key="1">
    <source>
        <dbReference type="ARBA" id="ARBA00022676"/>
    </source>
</evidence>
<protein>
    <recommendedName>
        <fullName evidence="3">Purine nucleoside phosphorylase</fullName>
        <shortName evidence="3">PNP</shortName>
        <ecNumber evidence="3">2.4.2.1</ecNumber>
    </recommendedName>
</protein>
<comment type="catalytic activity">
    <reaction evidence="3">
        <text>a purine D-ribonucleoside + phosphate = a purine nucleobase + alpha-D-ribose 1-phosphate</text>
        <dbReference type="Rhea" id="RHEA:19805"/>
        <dbReference type="ChEBI" id="CHEBI:26386"/>
        <dbReference type="ChEBI" id="CHEBI:43474"/>
        <dbReference type="ChEBI" id="CHEBI:57720"/>
        <dbReference type="ChEBI" id="CHEBI:142355"/>
        <dbReference type="EC" id="2.4.2.1"/>
    </reaction>
</comment>
<dbReference type="RefSeq" id="WP_119481151.1">
    <property type="nucleotide sequence ID" value="NZ_QXTG01000001.1"/>
</dbReference>
<dbReference type="InterPro" id="IPR000845">
    <property type="entry name" value="Nucleoside_phosphorylase_d"/>
</dbReference>
<dbReference type="GO" id="GO:0019509">
    <property type="term" value="P:L-methionine salvage from methylthioadenosine"/>
    <property type="evidence" value="ECO:0007669"/>
    <property type="project" value="TreeGrafter"/>
</dbReference>
<dbReference type="InterPro" id="IPR010044">
    <property type="entry name" value="MTAP"/>
</dbReference>
<dbReference type="Gene3D" id="3.40.50.1580">
    <property type="entry name" value="Nucleoside phosphorylase domain"/>
    <property type="match status" value="1"/>
</dbReference>
<keyword evidence="1 3" id="KW-0328">Glycosyltransferase</keyword>
<keyword evidence="6" id="KW-1185">Reference proteome</keyword>
<evidence type="ECO:0000313" key="6">
    <source>
        <dbReference type="Proteomes" id="UP000265742"/>
    </source>
</evidence>
<dbReference type="Pfam" id="PF01048">
    <property type="entry name" value="PNP_UDP_1"/>
    <property type="match status" value="1"/>
</dbReference>
<feature type="binding site" evidence="3">
    <location>
        <begin position="89"/>
        <end position="90"/>
    </location>
    <ligand>
        <name>phosphate</name>
        <dbReference type="ChEBI" id="CHEBI:43474"/>
    </ligand>
</feature>
<keyword evidence="3" id="KW-0660">Purine salvage</keyword>
<feature type="domain" description="Nucleoside phosphorylase" evidence="4">
    <location>
        <begin position="8"/>
        <end position="232"/>
    </location>
</feature>
<dbReference type="EC" id="2.4.2.1" evidence="3"/>
<dbReference type="UniPathway" id="UPA00606"/>
<comment type="subunit">
    <text evidence="3">Homohexamer. Dimer of a homotrimer.</text>
</comment>
<dbReference type="GO" id="GO:0005829">
    <property type="term" value="C:cytosol"/>
    <property type="evidence" value="ECO:0007669"/>
    <property type="project" value="TreeGrafter"/>
</dbReference>
<evidence type="ECO:0000259" key="4">
    <source>
        <dbReference type="Pfam" id="PF01048"/>
    </source>
</evidence>
<feature type="site" description="Important for substrate specificity" evidence="3">
    <location>
        <position position="226"/>
    </location>
</feature>
<evidence type="ECO:0000256" key="2">
    <source>
        <dbReference type="ARBA" id="ARBA00022679"/>
    </source>
</evidence>
<keyword evidence="2 3" id="KW-0808">Transferase</keyword>
<dbReference type="CDD" id="cd09010">
    <property type="entry name" value="MTAP_SsMTAPII_like_MTIP"/>
    <property type="match status" value="1"/>
</dbReference>
<organism evidence="5 6">
    <name type="scientific">Amnibacterium setariae</name>
    <dbReference type="NCBI Taxonomy" id="2306585"/>
    <lineage>
        <taxon>Bacteria</taxon>
        <taxon>Bacillati</taxon>
        <taxon>Actinomycetota</taxon>
        <taxon>Actinomycetes</taxon>
        <taxon>Micrococcales</taxon>
        <taxon>Microbacteriaceae</taxon>
        <taxon>Amnibacterium</taxon>
    </lineage>
</organism>
<dbReference type="PANTHER" id="PTHR42679:SF2">
    <property type="entry name" value="S-METHYL-5'-THIOADENOSINE PHOSPHORYLASE"/>
    <property type="match status" value="1"/>
</dbReference>
<name>A0A3A1U969_9MICO</name>
<evidence type="ECO:0000256" key="3">
    <source>
        <dbReference type="HAMAP-Rule" id="MF_01963"/>
    </source>
</evidence>
<comment type="pathway">
    <text evidence="3">Purine metabolism; purine nucleoside salvage.</text>
</comment>
<dbReference type="Proteomes" id="UP000265742">
    <property type="component" value="Unassembled WGS sequence"/>
</dbReference>
<dbReference type="GO" id="GO:0017061">
    <property type="term" value="F:S-methyl-5-thioadenosine phosphorylase activity"/>
    <property type="evidence" value="ECO:0007669"/>
    <property type="project" value="InterPro"/>
</dbReference>
<dbReference type="GO" id="GO:0006166">
    <property type="term" value="P:purine ribonucleoside salvage"/>
    <property type="evidence" value="ECO:0007669"/>
    <property type="project" value="UniProtKB-UniRule"/>
</dbReference>
<feature type="binding site" evidence="3">
    <location>
        <position position="188"/>
    </location>
    <ligand>
        <name>phosphate</name>
        <dbReference type="ChEBI" id="CHEBI:43474"/>
    </ligand>
</feature>
<dbReference type="OrthoDB" id="1523230at2"/>
<accession>A0A3A1U969</accession>
<dbReference type="InterPro" id="IPR035994">
    <property type="entry name" value="Nucleoside_phosphorylase_sf"/>
</dbReference>
<reference evidence="6" key="1">
    <citation type="submission" date="2018-09" db="EMBL/GenBank/DDBJ databases">
        <authorList>
            <person name="Kim I."/>
        </authorList>
    </citation>
    <scope>NUCLEOTIDE SEQUENCE [LARGE SCALE GENOMIC DNA]</scope>
    <source>
        <strain evidence="6">DD4a</strain>
    </source>
</reference>
<comment type="caution">
    <text evidence="5">The sequence shown here is derived from an EMBL/GenBank/DDBJ whole genome shotgun (WGS) entry which is preliminary data.</text>
</comment>
<dbReference type="PANTHER" id="PTHR42679">
    <property type="entry name" value="S-METHYL-5'-THIOADENOSINE PHOSPHORYLASE"/>
    <property type="match status" value="1"/>
</dbReference>
<comment type="miscellaneous">
    <text evidence="3">Although this enzyme belongs to the family of MTA phosphorylases based on sequence homology, it lacks several conserved amino acids in the substrate binding pocket that confer specificity towards MTA.</text>
</comment>
<sequence>MSTTARSDIGIIGGVGNQPLELEDAEELDVPTPYGPTSTRVRVGLLGGVRVAYVIRRGLVDALQPHLVPYRANVWALASLGVTSLITTTAGGGLRETFPPGMFVITDQLIDRTSSRDLTFYDEGVVFELSPVEPFDATLRGLATEALAAQSVRFRDFGTAVVINGPRFSTRAESRWHAAAGGDVVVTTLMPETTLAMELGMGVVNVTFVTDSEAGSATGPAEDVSAELVRRRITQARPVLVRTVTEIARRIPAGFRPATAVPAELVAGVLAREPR</sequence>
<dbReference type="AlphaFoldDB" id="A0A3A1U969"/>
<gene>
    <name evidence="5" type="ORF">D1781_05150</name>
</gene>
<proteinExistence type="inferred from homology"/>
<dbReference type="SUPFAM" id="SSF53167">
    <property type="entry name" value="Purine and uridine phosphorylases"/>
    <property type="match status" value="1"/>
</dbReference>
<comment type="function">
    <text evidence="3">Purine nucleoside phosphorylase involved in purine salvage.</text>
</comment>
<evidence type="ECO:0000313" key="5">
    <source>
        <dbReference type="EMBL" id="RIX30789.1"/>
    </source>
</evidence>
<dbReference type="HAMAP" id="MF_01963">
    <property type="entry name" value="MTAP"/>
    <property type="match status" value="1"/>
</dbReference>
<comment type="similarity">
    <text evidence="3">Belongs to the PNP/MTAP phosphorylase family. MTAP subfamily.</text>
</comment>
<comment type="caution">
    <text evidence="3">Lacks conserved residue(s) required for the propagation of feature annotation.</text>
</comment>